<feature type="region of interest" description="Disordered" evidence="4">
    <location>
        <begin position="1019"/>
        <end position="1072"/>
    </location>
</feature>
<dbReference type="HOGENOM" id="CLU_004016_0_0_1"/>
<sequence length="1209" mass="131523">MEQVHGVDVSWMTQASPKDKISKKPPSPPVKTPAPAQPQRTTQSKPTSAESKPAPTNGHPQANGQTASAAPTPAQAPTSAAPTSVTNGSSAPPSRRRSRSSSTDKNVGPNGTPPGRRNSWFSNISAKFSSSHNEQAALTAPPESPNEEEERGKDVVPSAADQANYPPVPKVNVRSAVLPPAAKPTGSGPYTPAPPRGNQAGFLGVFRRLSSSGANNASSKMANGLVERRVLNVDKDRQRCPIPELKDAKLRKVSFCVDVEIAPMPKYADGDVRAERAPVDTAQKKKFTEKGEGEALKHPKAVEEKKETGAPIQPAIESVPNEAKKSADDEKAKQPEPLETSKDGDAAASAAKDRENQATKKKEKKKKSEEERKARKEKKRKLAETNGSIPMEIYYDSSDSSVETPNRSGTPRSQSSPTTNPVRIYRRCCQLRETPILKKITEQLLDPANSSTATGTVNKLDLTGYWLQFADVVTLGDYLAVVPVREVILENSNLNDEGLRMILAGLLCAKRPETRRRRLKHDPESQGGLVERLVIKSNKIGPDGWKHLSLFVYRCRSLKYLDASHIPFPRQAASQSNGTLPNGKPVPRGIAEVFSRALSERIGGSALELLNIGETEPTMAQFGTIMDGIIKSGVKRLGVAHNHIDQQGVGHIARYLAAGICEGLDLGGNDLTDHIEELVSSIKETDPLWALSLSGCNLKPASLCRILPTLSRLSDFRFIDLSHNHDLFQSTPSAVGLLRRYLPKMEPLKRIHLQDVGMTSEQAIALAEVLPESKQLAHINLLENAELAKLADATTEEAQEEACALYASLMAATRLSRSLICVDIEVPSDQSGDIVKAMAKQVVAYCLRNMERIPESDIGSAAASAISEIHAGDGSKLPPYPDVLVHLVGHDVLDEDDSDDEGDPTRDEDYVIGGTGVVKALACCLKNRGDESRRQSAEFIQELEDGEVAATPRLVTGGKAKDMSKHLLAGARKIRLRIQPALNKARANPGDEQNLRKLMFLDNTLQGIIKRFEDEFPDTRESVHASPSLPPASNAARTEELSSSPPVEDAVVGSDAEDEIKTPPAKPLSRSSSVLSKLLAEEEGRVLRVGHRFRSGFFTQENIDLLTSIDDIGADPKHQKLLTEMAEEIGGEFLERVKKKGAVRTFKEDREMILRCMKAADPDHWDNFVEAQKKARANITAPNDKPSEAQHGEEDAISDEQEGELIMRH</sequence>
<keyword evidence="6" id="KW-1185">Reference proteome</keyword>
<comment type="caution">
    <text evidence="5">The sequence shown here is derived from an EMBL/GenBank/DDBJ whole genome shotgun (WGS) entry which is preliminary data.</text>
</comment>
<protein>
    <submittedName>
        <fullName evidence="5">HMG2-induced ER-remodeling protein-like protein</fullName>
    </submittedName>
</protein>
<feature type="region of interest" description="Disordered" evidence="4">
    <location>
        <begin position="266"/>
        <end position="421"/>
    </location>
</feature>
<dbReference type="InterPro" id="IPR052410">
    <property type="entry name" value="DRC5"/>
</dbReference>
<evidence type="ECO:0000313" key="5">
    <source>
        <dbReference type="EMBL" id="KFH46790.1"/>
    </source>
</evidence>
<dbReference type="Proteomes" id="UP000029964">
    <property type="component" value="Unassembled WGS sequence"/>
</dbReference>
<dbReference type="Gene3D" id="3.80.10.10">
    <property type="entry name" value="Ribonuclease Inhibitor"/>
    <property type="match status" value="1"/>
</dbReference>
<dbReference type="STRING" id="857340.A0A086TBQ8"/>
<gene>
    <name evidence="5" type="ORF">ACRE_023700</name>
</gene>
<dbReference type="AlphaFoldDB" id="A0A086TBQ8"/>
<feature type="compositionally biased region" description="Polar residues" evidence="4">
    <location>
        <begin position="119"/>
        <end position="136"/>
    </location>
</feature>
<accession>A0A086TBQ8</accession>
<feature type="compositionally biased region" description="Low complexity" evidence="4">
    <location>
        <begin position="1025"/>
        <end position="1036"/>
    </location>
</feature>
<name>A0A086TBQ8_HAPC1</name>
<proteinExistence type="predicted"/>
<evidence type="ECO:0000256" key="3">
    <source>
        <dbReference type="ARBA" id="ARBA00023212"/>
    </source>
</evidence>
<dbReference type="GO" id="GO:0005856">
    <property type="term" value="C:cytoskeleton"/>
    <property type="evidence" value="ECO:0007669"/>
    <property type="project" value="UniProtKB-SubCell"/>
</dbReference>
<feature type="compositionally biased region" description="Low complexity" evidence="4">
    <location>
        <begin position="65"/>
        <end position="93"/>
    </location>
</feature>
<dbReference type="InterPro" id="IPR032675">
    <property type="entry name" value="LRR_dom_sf"/>
</dbReference>
<feature type="compositionally biased region" description="Basic and acidic residues" evidence="4">
    <location>
        <begin position="268"/>
        <end position="308"/>
    </location>
</feature>
<dbReference type="PANTHER" id="PTHR24107">
    <property type="entry name" value="YNEIN REGULATORY COMPLEX SUBUNIT 5"/>
    <property type="match status" value="1"/>
</dbReference>
<feature type="compositionally biased region" description="Polar residues" evidence="4">
    <location>
        <begin position="397"/>
        <end position="421"/>
    </location>
</feature>
<keyword evidence="3" id="KW-0206">Cytoskeleton</keyword>
<evidence type="ECO:0000256" key="1">
    <source>
        <dbReference type="ARBA" id="ARBA00004245"/>
    </source>
</evidence>
<feature type="compositionally biased region" description="Basic and acidic residues" evidence="4">
    <location>
        <begin position="1185"/>
        <end position="1194"/>
    </location>
</feature>
<evidence type="ECO:0000256" key="2">
    <source>
        <dbReference type="ARBA" id="ARBA00022490"/>
    </source>
</evidence>
<feature type="region of interest" description="Disordered" evidence="4">
    <location>
        <begin position="1"/>
        <end position="201"/>
    </location>
</feature>
<dbReference type="SUPFAM" id="SSF52047">
    <property type="entry name" value="RNI-like"/>
    <property type="match status" value="1"/>
</dbReference>
<dbReference type="EMBL" id="JPKY01000015">
    <property type="protein sequence ID" value="KFH46790.1"/>
    <property type="molecule type" value="Genomic_DNA"/>
</dbReference>
<evidence type="ECO:0000256" key="4">
    <source>
        <dbReference type="SAM" id="MobiDB-lite"/>
    </source>
</evidence>
<comment type="subcellular location">
    <subcellularLocation>
        <location evidence="1">Cytoplasm</location>
        <location evidence="1">Cytoskeleton</location>
    </subcellularLocation>
</comment>
<keyword evidence="2" id="KW-0963">Cytoplasm</keyword>
<feature type="region of interest" description="Disordered" evidence="4">
    <location>
        <begin position="1177"/>
        <end position="1209"/>
    </location>
</feature>
<reference evidence="6" key="1">
    <citation type="journal article" date="2014" name="Genome Announc.">
        <title>Genome sequence and annotation of Acremonium chrysogenum, producer of the beta-lactam antibiotic cephalosporin C.</title>
        <authorList>
            <person name="Terfehr D."/>
            <person name="Dahlmann T.A."/>
            <person name="Specht T."/>
            <person name="Zadra I."/>
            <person name="Kuernsteiner H."/>
            <person name="Kueck U."/>
        </authorList>
    </citation>
    <scope>NUCLEOTIDE SEQUENCE [LARGE SCALE GENOMIC DNA]</scope>
    <source>
        <strain evidence="6">ATCC 11550 / CBS 779.69 / DSM 880 / IAM 14645 / JCM 23072 / IMI 49137</strain>
    </source>
</reference>
<evidence type="ECO:0000313" key="6">
    <source>
        <dbReference type="Proteomes" id="UP000029964"/>
    </source>
</evidence>
<organism evidence="5 6">
    <name type="scientific">Hapsidospora chrysogenum (strain ATCC 11550 / CBS 779.69 / DSM 880 / IAM 14645 / JCM 23072 / IMI 49137)</name>
    <name type="common">Acremonium chrysogenum</name>
    <dbReference type="NCBI Taxonomy" id="857340"/>
    <lineage>
        <taxon>Eukaryota</taxon>
        <taxon>Fungi</taxon>
        <taxon>Dikarya</taxon>
        <taxon>Ascomycota</taxon>
        <taxon>Pezizomycotina</taxon>
        <taxon>Sordariomycetes</taxon>
        <taxon>Hypocreomycetidae</taxon>
        <taxon>Hypocreales</taxon>
        <taxon>Bionectriaceae</taxon>
        <taxon>Hapsidospora</taxon>
    </lineage>
</organism>
<feature type="compositionally biased region" description="Polar residues" evidence="4">
    <location>
        <begin position="39"/>
        <end position="50"/>
    </location>
</feature>
<feature type="compositionally biased region" description="Basic and acidic residues" evidence="4">
    <location>
        <begin position="322"/>
        <end position="374"/>
    </location>
</feature>
<dbReference type="OrthoDB" id="8436363at2759"/>
<feature type="compositionally biased region" description="Pro residues" evidence="4">
    <location>
        <begin position="25"/>
        <end position="36"/>
    </location>
</feature>
<dbReference type="PANTHER" id="PTHR24107:SF2">
    <property type="entry name" value="NLR FAMILY CARD DOMAIN CONTAINING 3"/>
    <property type="match status" value="1"/>
</dbReference>